<dbReference type="Pfam" id="PF04542">
    <property type="entry name" value="Sigma70_r2"/>
    <property type="match status" value="1"/>
</dbReference>
<organism evidence="9">
    <name type="scientific">Streptomyces sp. NBC_01401</name>
    <dbReference type="NCBI Taxonomy" id="2903854"/>
    <lineage>
        <taxon>Bacteria</taxon>
        <taxon>Bacillati</taxon>
        <taxon>Actinomycetota</taxon>
        <taxon>Actinomycetes</taxon>
        <taxon>Kitasatosporales</taxon>
        <taxon>Streptomycetaceae</taxon>
        <taxon>Streptomyces</taxon>
    </lineage>
</organism>
<dbReference type="InterPro" id="IPR036388">
    <property type="entry name" value="WH-like_DNA-bd_sf"/>
</dbReference>
<reference evidence="9" key="1">
    <citation type="submission" date="2022-10" db="EMBL/GenBank/DDBJ databases">
        <title>The complete genomes of actinobacterial strains from the NBC collection.</title>
        <authorList>
            <person name="Joergensen T.S."/>
            <person name="Alvarez Arevalo M."/>
            <person name="Sterndorff E.B."/>
            <person name="Faurdal D."/>
            <person name="Vuksanovic O."/>
            <person name="Mourched A.-S."/>
            <person name="Charusanti P."/>
            <person name="Shaw S."/>
            <person name="Blin K."/>
            <person name="Weber T."/>
        </authorList>
    </citation>
    <scope>NUCLEOTIDE SEQUENCE</scope>
    <source>
        <strain evidence="9">NBC_01401</strain>
    </source>
</reference>
<dbReference type="AlphaFoldDB" id="A0AAU3GRG8"/>
<keyword evidence="4" id="KW-0238">DNA-binding</keyword>
<dbReference type="SUPFAM" id="SSF50370">
    <property type="entry name" value="Ricin B-like lectins"/>
    <property type="match status" value="1"/>
</dbReference>
<evidence type="ECO:0000259" key="7">
    <source>
        <dbReference type="Pfam" id="PF00652"/>
    </source>
</evidence>
<evidence type="ECO:0000256" key="4">
    <source>
        <dbReference type="ARBA" id="ARBA00023125"/>
    </source>
</evidence>
<feature type="domain" description="RNA polymerase sigma-70 region 2" evidence="8">
    <location>
        <begin position="53"/>
        <end position="121"/>
    </location>
</feature>
<dbReference type="InterPro" id="IPR000772">
    <property type="entry name" value="Ricin_B_lectin"/>
</dbReference>
<comment type="similarity">
    <text evidence="1">Belongs to the sigma-70 factor family. ECF subfamily.</text>
</comment>
<dbReference type="Gene3D" id="1.10.1740.10">
    <property type="match status" value="1"/>
</dbReference>
<feature type="compositionally biased region" description="Low complexity" evidence="6">
    <location>
        <begin position="352"/>
        <end position="406"/>
    </location>
</feature>
<dbReference type="Gene3D" id="1.10.10.10">
    <property type="entry name" value="Winged helix-like DNA-binding domain superfamily/Winged helix DNA-binding domain"/>
    <property type="match status" value="1"/>
</dbReference>
<evidence type="ECO:0000259" key="8">
    <source>
        <dbReference type="Pfam" id="PF04542"/>
    </source>
</evidence>
<dbReference type="PROSITE" id="PS50231">
    <property type="entry name" value="RICIN_B_LECTIN"/>
    <property type="match status" value="1"/>
</dbReference>
<gene>
    <name evidence="9" type="ORF">OG626_13080</name>
</gene>
<dbReference type="PANTHER" id="PTHR43133:SF8">
    <property type="entry name" value="RNA POLYMERASE SIGMA FACTOR HI_1459-RELATED"/>
    <property type="match status" value="1"/>
</dbReference>
<dbReference type="InterPro" id="IPR035992">
    <property type="entry name" value="Ricin_B-like_lectins"/>
</dbReference>
<keyword evidence="5" id="KW-0804">Transcription</keyword>
<dbReference type="CDD" id="cd00161">
    <property type="entry name" value="beta-trefoil_Ricin-like"/>
    <property type="match status" value="1"/>
</dbReference>
<evidence type="ECO:0000256" key="1">
    <source>
        <dbReference type="ARBA" id="ARBA00010641"/>
    </source>
</evidence>
<feature type="region of interest" description="Disordered" evidence="6">
    <location>
        <begin position="1"/>
        <end position="30"/>
    </location>
</feature>
<name>A0AAU3GRG8_9ACTN</name>
<dbReference type="GO" id="GO:0016987">
    <property type="term" value="F:sigma factor activity"/>
    <property type="evidence" value="ECO:0007669"/>
    <property type="project" value="UniProtKB-KW"/>
</dbReference>
<keyword evidence="2" id="KW-0805">Transcription regulation</keyword>
<protein>
    <submittedName>
        <fullName evidence="9">Sigma-70 family RNA polymerase sigma factor</fullName>
    </submittedName>
</protein>
<dbReference type="InterPro" id="IPR013325">
    <property type="entry name" value="RNA_pol_sigma_r2"/>
</dbReference>
<accession>A0AAU3GRG8</accession>
<feature type="domain" description="Ricin B lectin" evidence="7">
    <location>
        <begin position="408"/>
        <end position="499"/>
    </location>
</feature>
<proteinExistence type="inferred from homology"/>
<dbReference type="NCBIfam" id="TIGR02937">
    <property type="entry name" value="sigma70-ECF"/>
    <property type="match status" value="1"/>
</dbReference>
<evidence type="ECO:0000256" key="6">
    <source>
        <dbReference type="SAM" id="MobiDB-lite"/>
    </source>
</evidence>
<evidence type="ECO:0000313" key="9">
    <source>
        <dbReference type="EMBL" id="WTY95767.1"/>
    </source>
</evidence>
<dbReference type="SUPFAM" id="SSF88659">
    <property type="entry name" value="Sigma3 and sigma4 domains of RNA polymerase sigma factors"/>
    <property type="match status" value="1"/>
</dbReference>
<dbReference type="InterPro" id="IPR014284">
    <property type="entry name" value="RNA_pol_sigma-70_dom"/>
</dbReference>
<dbReference type="GO" id="GO:0006352">
    <property type="term" value="P:DNA-templated transcription initiation"/>
    <property type="evidence" value="ECO:0007669"/>
    <property type="project" value="InterPro"/>
</dbReference>
<dbReference type="GO" id="GO:0003677">
    <property type="term" value="F:DNA binding"/>
    <property type="evidence" value="ECO:0007669"/>
    <property type="project" value="UniProtKB-KW"/>
</dbReference>
<dbReference type="InterPro" id="IPR007627">
    <property type="entry name" value="RNA_pol_sigma70_r2"/>
</dbReference>
<evidence type="ECO:0000256" key="5">
    <source>
        <dbReference type="ARBA" id="ARBA00023163"/>
    </source>
</evidence>
<evidence type="ECO:0000256" key="3">
    <source>
        <dbReference type="ARBA" id="ARBA00023082"/>
    </source>
</evidence>
<evidence type="ECO:0000256" key="2">
    <source>
        <dbReference type="ARBA" id="ARBA00023015"/>
    </source>
</evidence>
<sequence length="555" mass="57594">MNDSGNTGRPRSGTPAGRHRAEDAAEGPPEALPDALLTAAIRDDGDAGATAELYRRHAPAVLMYARNCCRDPHTAEDLTSEAFARTVRAVRDGKGPAEAWRPYLLTVVRHTAADWADQDRRVDLTPGFGAWLDAAAGRRAGAGPANAASGAEEHVLRAEDGGMVAAAFRSLPERWRAVLWHCVVEEEPTAWVGDVLGLTPSGVASLTSRAREGLREAYLAAHATQGAADEECRRCGDLLAAAVRRSRPSNDPRLDRHLERCGRCRRAARELTDLNQRLRTVLPVAVLLFGGPAYLEARAAAVAASGAPGPTGAAGGGAAGVKAGALAVGAVALLLGGWALWPGGGEEPADRPAPAVSGAAAPSVSQASLSPSVTGSPSGTSASPSPSGKGSSAPPEPAASALGGPSTLRFVSTGSCMSITAGAGAGARPVEASCDGGEHQRWVLLEPYEGDRGRTQVRNEGSGLCLTRSGGTEDHAPVEQRPCDAAEKNQLWNLWTDTTKGQAALRTTDGTRHLGLVDWAKADKDEDHGVSVGTTRYYYGSASMRFRFEAALLPG</sequence>
<feature type="region of interest" description="Disordered" evidence="6">
    <location>
        <begin position="345"/>
        <end position="406"/>
    </location>
</feature>
<dbReference type="PANTHER" id="PTHR43133">
    <property type="entry name" value="RNA POLYMERASE ECF-TYPE SIGMA FACTO"/>
    <property type="match status" value="1"/>
</dbReference>
<keyword evidence="3" id="KW-0731">Sigma factor</keyword>
<dbReference type="Pfam" id="PF00652">
    <property type="entry name" value="Ricin_B_lectin"/>
    <property type="match status" value="1"/>
</dbReference>
<dbReference type="Gene3D" id="2.80.10.50">
    <property type="match status" value="1"/>
</dbReference>
<dbReference type="InterPro" id="IPR013324">
    <property type="entry name" value="RNA_pol_sigma_r3/r4-like"/>
</dbReference>
<dbReference type="EMBL" id="CP109535">
    <property type="protein sequence ID" value="WTY95767.1"/>
    <property type="molecule type" value="Genomic_DNA"/>
</dbReference>
<dbReference type="InterPro" id="IPR039425">
    <property type="entry name" value="RNA_pol_sigma-70-like"/>
</dbReference>
<dbReference type="SUPFAM" id="SSF88946">
    <property type="entry name" value="Sigma2 domain of RNA polymerase sigma factors"/>
    <property type="match status" value="1"/>
</dbReference>